<dbReference type="eggNOG" id="KOG0620">
    <property type="taxonomic scope" value="Eukaryota"/>
</dbReference>
<dbReference type="OrthoDB" id="2866996at2759"/>
<dbReference type="GO" id="GO:0000175">
    <property type="term" value="F:3'-5'-RNA exonuclease activity"/>
    <property type="evidence" value="ECO:0007669"/>
    <property type="project" value="TreeGrafter"/>
</dbReference>
<dbReference type="HOGENOM" id="CLU_345973_0_0_1"/>
<dbReference type="InterPro" id="IPR005135">
    <property type="entry name" value="Endo/exonuclease/phosphatase"/>
</dbReference>
<reference evidence="5" key="2">
    <citation type="submission" date="2008-08" db="EMBL/GenBank/DDBJ databases">
        <authorList>
            <consortium name="Diatom Consortium"/>
            <person name="Grigoriev I."/>
            <person name="Grimwood J."/>
            <person name="Kuo A."/>
            <person name="Otillar R.P."/>
            <person name="Salamov A."/>
            <person name="Detter J.C."/>
            <person name="Lindquist E."/>
            <person name="Shapiro H."/>
            <person name="Lucas S."/>
            <person name="Glavina del Rio T."/>
            <person name="Pitluck S."/>
            <person name="Rokhsar D."/>
            <person name="Bowler C."/>
        </authorList>
    </citation>
    <scope>GENOME REANNOTATION</scope>
    <source>
        <strain evidence="5">CCAP 1055/1</strain>
    </source>
</reference>
<dbReference type="PANTHER" id="PTHR12121">
    <property type="entry name" value="CARBON CATABOLITE REPRESSOR PROTEIN 4"/>
    <property type="match status" value="1"/>
</dbReference>
<feature type="domain" description="Mut7-C RNAse" evidence="2">
    <location>
        <begin position="376"/>
        <end position="525"/>
    </location>
</feature>
<name>B7G8N9_PHATC</name>
<accession>B7G8N9</accession>
<dbReference type="RefSeq" id="XP_002183375.1">
    <property type="nucleotide sequence ID" value="XM_002183339.1"/>
</dbReference>
<evidence type="ECO:0000259" key="3">
    <source>
        <dbReference type="Pfam" id="PF03372"/>
    </source>
</evidence>
<evidence type="ECO:0000256" key="1">
    <source>
        <dbReference type="SAM" id="MobiDB-lite"/>
    </source>
</evidence>
<dbReference type="PaxDb" id="2850-Phatr48873"/>
<evidence type="ECO:0000313" key="5">
    <source>
        <dbReference type="Proteomes" id="UP000000759"/>
    </source>
</evidence>
<dbReference type="Pfam" id="PF03372">
    <property type="entry name" value="Exo_endo_phos"/>
    <property type="match status" value="1"/>
</dbReference>
<dbReference type="Proteomes" id="UP000000759">
    <property type="component" value="Chromosome 19"/>
</dbReference>
<dbReference type="EMBL" id="CM000621">
    <property type="protein sequence ID" value="EEC45075.1"/>
    <property type="molecule type" value="Genomic_DNA"/>
</dbReference>
<dbReference type="InterPro" id="IPR050410">
    <property type="entry name" value="CCR4/nocturin_mRNA_transcr"/>
</dbReference>
<dbReference type="Pfam" id="PF01927">
    <property type="entry name" value="Mut7-C"/>
    <property type="match status" value="1"/>
</dbReference>
<dbReference type="KEGG" id="pti:PHATRDRAFT_48873"/>
<dbReference type="Gene3D" id="3.60.10.10">
    <property type="entry name" value="Endonuclease/exonuclease/phosphatase"/>
    <property type="match status" value="2"/>
</dbReference>
<dbReference type="GeneID" id="7194953"/>
<proteinExistence type="predicted"/>
<dbReference type="SUPFAM" id="SSF56219">
    <property type="entry name" value="DNase I-like"/>
    <property type="match status" value="1"/>
</dbReference>
<gene>
    <name evidence="4" type="ORF">PHATRDRAFT_48873</name>
</gene>
<dbReference type="AlphaFoldDB" id="B7G8N9"/>
<dbReference type="InterPro" id="IPR002782">
    <property type="entry name" value="Mut7-C_RNAse_dom"/>
</dbReference>
<evidence type="ECO:0000313" key="4">
    <source>
        <dbReference type="EMBL" id="EEC45075.1"/>
    </source>
</evidence>
<dbReference type="InParanoid" id="B7G8N9"/>
<keyword evidence="5" id="KW-1185">Reference proteome</keyword>
<reference evidence="4 5" key="1">
    <citation type="journal article" date="2008" name="Nature">
        <title>The Phaeodactylum genome reveals the evolutionary history of diatom genomes.</title>
        <authorList>
            <person name="Bowler C."/>
            <person name="Allen A.E."/>
            <person name="Badger J.H."/>
            <person name="Grimwood J."/>
            <person name="Jabbari K."/>
            <person name="Kuo A."/>
            <person name="Maheswari U."/>
            <person name="Martens C."/>
            <person name="Maumus F."/>
            <person name="Otillar R.P."/>
            <person name="Rayko E."/>
            <person name="Salamov A."/>
            <person name="Vandepoele K."/>
            <person name="Beszteri B."/>
            <person name="Gruber A."/>
            <person name="Heijde M."/>
            <person name="Katinka M."/>
            <person name="Mock T."/>
            <person name="Valentin K."/>
            <person name="Verret F."/>
            <person name="Berges J.A."/>
            <person name="Brownlee C."/>
            <person name="Cadoret J.P."/>
            <person name="Chiovitti A."/>
            <person name="Choi C.J."/>
            <person name="Coesel S."/>
            <person name="De Martino A."/>
            <person name="Detter J.C."/>
            <person name="Durkin C."/>
            <person name="Falciatore A."/>
            <person name="Fournet J."/>
            <person name="Haruta M."/>
            <person name="Huysman M.J."/>
            <person name="Jenkins B.D."/>
            <person name="Jiroutova K."/>
            <person name="Jorgensen R.E."/>
            <person name="Joubert Y."/>
            <person name="Kaplan A."/>
            <person name="Kroger N."/>
            <person name="Kroth P.G."/>
            <person name="La Roche J."/>
            <person name="Lindquist E."/>
            <person name="Lommer M."/>
            <person name="Martin-Jezequel V."/>
            <person name="Lopez P.J."/>
            <person name="Lucas S."/>
            <person name="Mangogna M."/>
            <person name="McGinnis K."/>
            <person name="Medlin L.K."/>
            <person name="Montsant A."/>
            <person name="Oudot-Le Secq M.P."/>
            <person name="Napoli C."/>
            <person name="Obornik M."/>
            <person name="Parker M.S."/>
            <person name="Petit J.L."/>
            <person name="Porcel B.M."/>
            <person name="Poulsen N."/>
            <person name="Robison M."/>
            <person name="Rychlewski L."/>
            <person name="Rynearson T.A."/>
            <person name="Schmutz J."/>
            <person name="Shapiro H."/>
            <person name="Siaut M."/>
            <person name="Stanley M."/>
            <person name="Sussman M.R."/>
            <person name="Taylor A.R."/>
            <person name="Vardi A."/>
            <person name="von Dassow P."/>
            <person name="Vyverman W."/>
            <person name="Willis A."/>
            <person name="Wyrwicz L.S."/>
            <person name="Rokhsar D.S."/>
            <person name="Weissenbach J."/>
            <person name="Armbrust E.V."/>
            <person name="Green B.R."/>
            <person name="Van de Peer Y."/>
            <person name="Grigoriev I.V."/>
        </authorList>
    </citation>
    <scope>NUCLEOTIDE SEQUENCE [LARGE SCALE GENOMIC DNA]</scope>
    <source>
        <strain evidence="4 5">CCAP 1055/1</strain>
    </source>
</reference>
<evidence type="ECO:0008006" key="6">
    <source>
        <dbReference type="Google" id="ProtNLM"/>
    </source>
</evidence>
<organism evidence="4 5">
    <name type="scientific">Phaeodactylum tricornutum (strain CCAP 1055/1)</name>
    <dbReference type="NCBI Taxonomy" id="556484"/>
    <lineage>
        <taxon>Eukaryota</taxon>
        <taxon>Sar</taxon>
        <taxon>Stramenopiles</taxon>
        <taxon>Ochrophyta</taxon>
        <taxon>Bacillariophyta</taxon>
        <taxon>Bacillariophyceae</taxon>
        <taxon>Bacillariophycidae</taxon>
        <taxon>Naviculales</taxon>
        <taxon>Phaeodactylaceae</taxon>
        <taxon>Phaeodactylum</taxon>
    </lineage>
</organism>
<feature type="domain" description="Endonuclease/exonuclease/phosphatase" evidence="3">
    <location>
        <begin position="84"/>
        <end position="298"/>
    </location>
</feature>
<evidence type="ECO:0000259" key="2">
    <source>
        <dbReference type="Pfam" id="PF01927"/>
    </source>
</evidence>
<dbReference type="STRING" id="556484.B7G8N9"/>
<protein>
    <recommendedName>
        <fullName evidence="6">Endonuclease/exonuclease/phosphatase domain-containing protein</fullName>
    </recommendedName>
</protein>
<feature type="compositionally biased region" description="Basic residues" evidence="1">
    <location>
        <begin position="1"/>
        <end position="17"/>
    </location>
</feature>
<dbReference type="InterPro" id="IPR036691">
    <property type="entry name" value="Endo/exonu/phosph_ase_sf"/>
</dbReference>
<sequence length="808" mass="90175">MRKAKKKKSAASRRNHGKGPPQNATQSSVSWIDDLVFAPVLPQNMGDEAKNTLHRTNVGPRTGIHAISDDNANNNNHTISVVSWNMLAEAYCSPRSHVNLPASYRKVVFDRTARRDRIFAILKRLAQQQQPVIDVLCLQEVDVHLDDALQRWGYAAGRQTPRTRAGGGSGGRVDACAVYVRDHRWQIVAHELVRLDDLATLRSAPHSVPDDRRIGNASNSASATSHLQGLQQGFLRRNAALLVRLRDTSGRTVVVANAHLYWNPGFEYVKRARAFLQHAEEPLIFCGDLNSRPHGAAHTYLTQGFINAKRIAPWYSYGKADESMTNDCETTDDGALYNEAKDDDEPVTHSVLEQTFSALDLNDTNNTSELASPRIRYVLDATLNKLCRWLRILGQDAALETDKEEKSRTQYNGTIPLFDRAREERRTLVTTSTRLMQRRDCPTGAYCLNPSVLPHLEVALVHLLLTHGVVLEPATFLSRCVVCNGKIVKVQEKSRQRQILEGYDAPVLAEEMVVYECDGCQQGYWWCDLPTSSASRVKTQATRLFQVCLQAGVPIDGRVPDLFAHVNVPQEQEQGWDYTQPGSDLLRQRLDVIDWLKDESLSCPFHLESAYAMRDESNNLVGEEIPFTNVTDSFVNTLDYIFFEPKRMELLSRLYVPKSFRELNTKNIPRGHLLPSDIWPSDHLAIGATFALLPRTASTDPSVSLAERTDSAATLQKDHRGVAPLEPASARVTSGSDIDSEYCLPTGAGVGALPIRPTAPVFPRRHKKRCDCGCVPSILSMFEMAELRKQARLAKAQRTESGLNSVVS</sequence>
<dbReference type="PANTHER" id="PTHR12121:SF34">
    <property type="entry name" value="PROTEIN ANGEL"/>
    <property type="match status" value="1"/>
</dbReference>
<feature type="region of interest" description="Disordered" evidence="1">
    <location>
        <begin position="1"/>
        <end position="26"/>
    </location>
</feature>